<evidence type="ECO:0000313" key="5">
    <source>
        <dbReference type="Proteomes" id="UP000245391"/>
    </source>
</evidence>
<keyword evidence="5" id="KW-1185">Reference proteome</keyword>
<feature type="compositionally biased region" description="Polar residues" evidence="1">
    <location>
        <begin position="405"/>
        <end position="423"/>
    </location>
</feature>
<comment type="caution">
    <text evidence="4">The sequence shown here is derived from an EMBL/GenBank/DDBJ whole genome shotgun (WGS) entry which is preliminary data.</text>
</comment>
<evidence type="ECO:0000259" key="3">
    <source>
        <dbReference type="Pfam" id="PF14905"/>
    </source>
</evidence>
<dbReference type="Proteomes" id="UP000245391">
    <property type="component" value="Unassembled WGS sequence"/>
</dbReference>
<dbReference type="SUPFAM" id="SSF49464">
    <property type="entry name" value="Carboxypeptidase regulatory domain-like"/>
    <property type="match status" value="1"/>
</dbReference>
<feature type="domain" description="Outer membrane protein beta-barrel" evidence="3">
    <location>
        <begin position="446"/>
        <end position="898"/>
    </location>
</feature>
<gene>
    <name evidence="4" type="ORF">DF947_13355</name>
</gene>
<evidence type="ECO:0000256" key="1">
    <source>
        <dbReference type="SAM" id="MobiDB-lite"/>
    </source>
</evidence>
<name>A0A317EYQ8_9SPHI</name>
<dbReference type="Pfam" id="PF13715">
    <property type="entry name" value="CarbopepD_reg_2"/>
    <property type="match status" value="1"/>
</dbReference>
<feature type="signal peptide" evidence="2">
    <location>
        <begin position="1"/>
        <end position="21"/>
    </location>
</feature>
<dbReference type="EMBL" id="QGNY01000004">
    <property type="protein sequence ID" value="PWS31572.1"/>
    <property type="molecule type" value="Genomic_DNA"/>
</dbReference>
<dbReference type="InterPro" id="IPR041700">
    <property type="entry name" value="OMP_b-brl_3"/>
</dbReference>
<evidence type="ECO:0000313" key="4">
    <source>
        <dbReference type="EMBL" id="PWS31572.1"/>
    </source>
</evidence>
<sequence>MKHLKFIALLLFVFATSITSAQNKTSVKGIIADFDSKAPLEFATVAIVNAKDTSLISYTLTDKNGVFKLAGIAIDKPTKMIVSYVGYTTYRQLLNLKKDVVEDFKTIYLQGNHLEEVVIKGERSPVVIKKDTIEFNTEAFKTRPNAVVEELLKKLPGVQVNVDGSILVNGKSISKLLIDGKEFFGTDPKVATKNLDADMVDKIQVYDDRENDPDHLVSETQVSKIINLKLKSKIKKSTLGKIYGGAGSRERYEVGGILSNFRDTLQVSLIGLANNLNKTGFSQNELYSMGGFDRSGGQQAWDGTFGGRGWGGIESVSSAGLNINNNYGTKLKLNLTYFLTHTGNLNIGNSLQEQAVANTILTSASSNNSNNRNNKHAIGGLIEWVPDTMRRLRYEPKLNLRYDNNANETLGSSANTQNPKLTESNGTNSNRGSNSGFSHNFNFYKRLKKKGESFTINHSLQLNDNEGFNFSRYNLISYTADIKSEMQNRFRDSWNKSSSGDLSLTYNYPFTKKLFAEFNTYTKYSSNKDQAGTFENNPLTGNYDILLINLSNDLQRNVFTQNFRPQLLYKINKNYSVRLGVKAEYQYVKNKFNYGYADIDQDFYNFFPTFRLDGPSMSLSYDERLDLPNISQMQPIVRTYNSLYTSVGNPDLKPSHVRNINLNIYKYSYAKQINFNVYSGLNFSDNVVIQRSLVNSAGATNASFVIRNGNFNGYAGIGFGKQFKKSQNWQVGFNHNMSINMGHRPFILNENDGFANTFNLYTYENINFNYKELLSLSMRYSFNRESTNYKNVDFNTVNTYTHTLGSDLSLRWPKRIILDANYSYNYNPQVSEGFPKSAHQLNLALTFQMLKKDRGQLKLSVYDIFDQNISVSRYAYNNAVITSDRNILRRYFLATYQYKINVFKK</sequence>
<dbReference type="RefSeq" id="WP_109930534.1">
    <property type="nucleotide sequence ID" value="NZ_QGNY01000004.1"/>
</dbReference>
<reference evidence="5" key="1">
    <citation type="submission" date="2018-05" db="EMBL/GenBank/DDBJ databases">
        <title>Pedobacter paludis sp. nov., isolated from wetland soil.</title>
        <authorList>
            <person name="Zhang Y."/>
        </authorList>
    </citation>
    <scope>NUCLEOTIDE SEQUENCE [LARGE SCALE GENOMIC DNA]</scope>
    <source>
        <strain evidence="5">R-8</strain>
    </source>
</reference>
<organism evidence="4 5">
    <name type="scientific">Pedobacter paludis</name>
    <dbReference type="NCBI Taxonomy" id="2203212"/>
    <lineage>
        <taxon>Bacteria</taxon>
        <taxon>Pseudomonadati</taxon>
        <taxon>Bacteroidota</taxon>
        <taxon>Sphingobacteriia</taxon>
        <taxon>Sphingobacteriales</taxon>
        <taxon>Sphingobacteriaceae</taxon>
        <taxon>Pedobacter</taxon>
    </lineage>
</organism>
<dbReference type="InterPro" id="IPR008969">
    <property type="entry name" value="CarboxyPept-like_regulatory"/>
</dbReference>
<evidence type="ECO:0000256" key="2">
    <source>
        <dbReference type="SAM" id="SignalP"/>
    </source>
</evidence>
<accession>A0A317EYQ8</accession>
<dbReference type="AlphaFoldDB" id="A0A317EYQ8"/>
<dbReference type="SUPFAM" id="SSF56935">
    <property type="entry name" value="Porins"/>
    <property type="match status" value="1"/>
</dbReference>
<feature type="compositionally biased region" description="Low complexity" evidence="1">
    <location>
        <begin position="424"/>
        <end position="435"/>
    </location>
</feature>
<keyword evidence="2" id="KW-0732">Signal</keyword>
<protein>
    <recommendedName>
        <fullName evidence="3">Outer membrane protein beta-barrel domain-containing protein</fullName>
    </recommendedName>
</protein>
<feature type="region of interest" description="Disordered" evidence="1">
    <location>
        <begin position="405"/>
        <end position="435"/>
    </location>
</feature>
<dbReference type="Pfam" id="PF14905">
    <property type="entry name" value="OMP_b-brl_3"/>
    <property type="match status" value="1"/>
</dbReference>
<dbReference type="OrthoDB" id="1086219at2"/>
<proteinExistence type="predicted"/>
<feature type="chain" id="PRO_5016353460" description="Outer membrane protein beta-barrel domain-containing protein" evidence="2">
    <location>
        <begin position="22"/>
        <end position="905"/>
    </location>
</feature>